<dbReference type="GO" id="GO:0003714">
    <property type="term" value="F:transcription corepressor activity"/>
    <property type="evidence" value="ECO:0007669"/>
    <property type="project" value="TreeGrafter"/>
</dbReference>
<feature type="compositionally biased region" description="Basic and acidic residues" evidence="1">
    <location>
        <begin position="299"/>
        <end position="313"/>
    </location>
</feature>
<reference evidence="3 4" key="1">
    <citation type="journal article" date="2015" name="BMC Genomics">
        <title>Insights from the genome of Ophiocordyceps polyrhachis-furcata to pathogenicity and host specificity in insect fungi.</title>
        <authorList>
            <person name="Wichadakul D."/>
            <person name="Kobmoo N."/>
            <person name="Ingsriswang S."/>
            <person name="Tangphatsornruang S."/>
            <person name="Chantasingh D."/>
            <person name="Luangsa-ard J.J."/>
            <person name="Eurwilaichitr L."/>
        </authorList>
    </citation>
    <scope>NUCLEOTIDE SEQUENCE [LARGE SCALE GENOMIC DNA]</scope>
    <source>
        <strain evidence="3 4">BCC 54312</strain>
    </source>
</reference>
<dbReference type="EMBL" id="LKCN02000007">
    <property type="protein sequence ID" value="RCI12361.1"/>
    <property type="molecule type" value="Genomic_DNA"/>
</dbReference>
<dbReference type="GO" id="GO:0003682">
    <property type="term" value="F:chromatin binding"/>
    <property type="evidence" value="ECO:0007669"/>
    <property type="project" value="TreeGrafter"/>
</dbReference>
<evidence type="ECO:0000313" key="3">
    <source>
        <dbReference type="EMBL" id="RCI12361.1"/>
    </source>
</evidence>
<evidence type="ECO:0000259" key="2">
    <source>
        <dbReference type="Pfam" id="PF12927"/>
    </source>
</evidence>
<dbReference type="OrthoDB" id="21413at2759"/>
<feature type="region of interest" description="Disordered" evidence="1">
    <location>
        <begin position="153"/>
        <end position="212"/>
    </location>
</feature>
<gene>
    <name evidence="3" type="ORF">L249_0212</name>
</gene>
<dbReference type="GO" id="GO:0000122">
    <property type="term" value="P:negative regulation of transcription by RNA polymerase II"/>
    <property type="evidence" value="ECO:0007669"/>
    <property type="project" value="TreeGrafter"/>
</dbReference>
<name>A0A367LD75_9HYPO</name>
<dbReference type="AlphaFoldDB" id="A0A367LD75"/>
<dbReference type="STRING" id="1330021.A0A367LD75"/>
<dbReference type="PANTHER" id="PTHR15111:SF0">
    <property type="entry name" value="UNCONVENTIONAL PREFOLDIN RPB5 INTERACTOR 1"/>
    <property type="match status" value="1"/>
</dbReference>
<proteinExistence type="predicted"/>
<feature type="compositionally biased region" description="Acidic residues" evidence="1">
    <location>
        <begin position="270"/>
        <end position="288"/>
    </location>
</feature>
<protein>
    <recommendedName>
        <fullName evidence="2">DUF3835 domain-containing protein</fullName>
    </recommendedName>
</protein>
<dbReference type="Pfam" id="PF13758">
    <property type="entry name" value="Prefoldin_3"/>
    <property type="match status" value="1"/>
</dbReference>
<evidence type="ECO:0000313" key="4">
    <source>
        <dbReference type="Proteomes" id="UP000253664"/>
    </source>
</evidence>
<feature type="compositionally biased region" description="Basic and acidic residues" evidence="1">
    <location>
        <begin position="361"/>
        <end position="371"/>
    </location>
</feature>
<organism evidence="3 4">
    <name type="scientific">Ophiocordyceps polyrhachis-furcata BCC 54312</name>
    <dbReference type="NCBI Taxonomy" id="1330021"/>
    <lineage>
        <taxon>Eukaryota</taxon>
        <taxon>Fungi</taxon>
        <taxon>Dikarya</taxon>
        <taxon>Ascomycota</taxon>
        <taxon>Pezizomycotina</taxon>
        <taxon>Sordariomycetes</taxon>
        <taxon>Hypocreomycetidae</taxon>
        <taxon>Hypocreales</taxon>
        <taxon>Ophiocordycipitaceae</taxon>
        <taxon>Ophiocordyceps</taxon>
    </lineage>
</organism>
<dbReference type="InterPro" id="IPR039553">
    <property type="entry name" value="Prefoldin-like"/>
</dbReference>
<feature type="compositionally biased region" description="Low complexity" evidence="1">
    <location>
        <begin position="175"/>
        <end position="195"/>
    </location>
</feature>
<feature type="compositionally biased region" description="Low complexity" evidence="1">
    <location>
        <begin position="349"/>
        <end position="359"/>
    </location>
</feature>
<accession>A0A367LD75</accession>
<keyword evidence="4" id="KW-1185">Reference proteome</keyword>
<dbReference type="GO" id="GO:0019212">
    <property type="term" value="F:phosphatase inhibitor activity"/>
    <property type="evidence" value="ECO:0007669"/>
    <property type="project" value="TreeGrafter"/>
</dbReference>
<dbReference type="InterPro" id="IPR052255">
    <property type="entry name" value="RNA_pol_II_subunit5-mediator"/>
</dbReference>
<feature type="domain" description="DUF3835" evidence="2">
    <location>
        <begin position="475"/>
        <end position="549"/>
    </location>
</feature>
<feature type="region of interest" description="Disordered" evidence="1">
    <location>
        <begin position="269"/>
        <end position="474"/>
    </location>
</feature>
<dbReference type="Pfam" id="PF12927">
    <property type="entry name" value="DUF3835"/>
    <property type="match status" value="1"/>
</dbReference>
<dbReference type="Proteomes" id="UP000253664">
    <property type="component" value="Unassembled WGS sequence"/>
</dbReference>
<dbReference type="PANTHER" id="PTHR15111">
    <property type="entry name" value="RNA POLYMERASE II SUBUNIT 5-MEDIATING PROTEIN NNX3"/>
    <property type="match status" value="1"/>
</dbReference>
<sequence>MAEAGDEPKIQNSIQHWLTWDAEYEALKEEVEAIPDNQPEELHRIHKNYEGDLLRHRELDDIFGLQAPRSKRQIVNVLQRRIDYVTQNLETLRKQLHAELSGVEGTAHDVEPNITDVVEQLDDDGNVVSFHLSRSGDALPQVCEALEKAGVDVLGGEKPSDTSSPLNPSKPQPTTPCASSSSSSSSSSTSPSAPTGNAKNAPPRPSTEMSPRAQRVDEIMNRARQQESISNQDPVIPVDEDSEDAQLRREMIQYGLRDVGAVVAELKLEEGEDSDFDEDMNDTDDDAEDRYGRSTGRLVSDDYRQRMLDLERKHGVKSRFTLSTDGDDRQSESGDDEGIGRIKVNCQVSPSASKSPPHKSSIKDKQSDAKKGVRFAQSLDVAPDDEPAASATEERAEPVADPLGDIVERAGPGDTIKPASKPRAPHRSSWFKQAREMEMAASSEAVPLGPLDAPSRLMDESMQDAPSWPQGSTVVEQLVEKEPSSSPCPPDELDDSMSCSSIADEHQRLRKRFIHRQGGFLQKDASPVEYLDGSEETAAPVSRFKAARLSRR</sequence>
<evidence type="ECO:0000256" key="1">
    <source>
        <dbReference type="SAM" id="MobiDB-lite"/>
    </source>
</evidence>
<comment type="caution">
    <text evidence="3">The sequence shown here is derived from an EMBL/GenBank/DDBJ whole genome shotgun (WGS) entry which is preliminary data.</text>
</comment>
<dbReference type="InterPro" id="IPR024325">
    <property type="entry name" value="DUF3835"/>
</dbReference>